<dbReference type="RefSeq" id="WP_081271484.1">
    <property type="nucleotide sequence ID" value="NZ_LVHG01000102.1"/>
</dbReference>
<organism evidence="1 2">
    <name type="scientific">Variovorax paradoxus</name>
    <dbReference type="NCBI Taxonomy" id="34073"/>
    <lineage>
        <taxon>Bacteria</taxon>
        <taxon>Pseudomonadati</taxon>
        <taxon>Pseudomonadota</taxon>
        <taxon>Betaproteobacteria</taxon>
        <taxon>Burkholderiales</taxon>
        <taxon>Comamonadaceae</taxon>
        <taxon>Variovorax</taxon>
    </lineage>
</organism>
<name>A0AA91I8B9_VARPD</name>
<dbReference type="AlphaFoldDB" id="A0AA91I8B9"/>
<evidence type="ECO:0000313" key="1">
    <source>
        <dbReference type="EMBL" id="OAK55768.1"/>
    </source>
</evidence>
<dbReference type="InterPro" id="IPR027417">
    <property type="entry name" value="P-loop_NTPase"/>
</dbReference>
<dbReference type="Pfam" id="PF13671">
    <property type="entry name" value="AAA_33"/>
    <property type="match status" value="1"/>
</dbReference>
<accession>A0AA91I8B9</accession>
<sequence>MPSNPTRPVVRTVLHMVCGKIAAGKSTLTQRLAAEPDTVLISEDTWLAALYPGEIRELPDYVRASGRLKAAMADHVAALLAAGVSVVLDFPANTVANRAWARGIFEKTGAAHRLHFLDVPDEVCKQRLRARNASGTHAFETSDAQFELISSHFVPPSPDEGFEVVRHA</sequence>
<dbReference type="GO" id="GO:0051301">
    <property type="term" value="P:cell division"/>
    <property type="evidence" value="ECO:0007669"/>
    <property type="project" value="UniProtKB-KW"/>
</dbReference>
<evidence type="ECO:0000313" key="2">
    <source>
        <dbReference type="Proteomes" id="UP000077852"/>
    </source>
</evidence>
<gene>
    <name evidence="1" type="ORF">A3K87_31230</name>
</gene>
<protein>
    <submittedName>
        <fullName evidence="1">Cell division protein ZipA</fullName>
    </submittedName>
</protein>
<dbReference type="EMBL" id="LVHG01000102">
    <property type="protein sequence ID" value="OAK55768.1"/>
    <property type="molecule type" value="Genomic_DNA"/>
</dbReference>
<keyword evidence="1" id="KW-0131">Cell cycle</keyword>
<dbReference type="Gene3D" id="3.40.50.300">
    <property type="entry name" value="P-loop containing nucleotide triphosphate hydrolases"/>
    <property type="match status" value="1"/>
</dbReference>
<keyword evidence="1" id="KW-0132">Cell division</keyword>
<dbReference type="Proteomes" id="UP000077852">
    <property type="component" value="Unassembled WGS sequence"/>
</dbReference>
<proteinExistence type="predicted"/>
<comment type="caution">
    <text evidence="1">The sequence shown here is derived from an EMBL/GenBank/DDBJ whole genome shotgun (WGS) entry which is preliminary data.</text>
</comment>
<dbReference type="SUPFAM" id="SSF52540">
    <property type="entry name" value="P-loop containing nucleoside triphosphate hydrolases"/>
    <property type="match status" value="1"/>
</dbReference>
<reference evidence="1 2" key="1">
    <citation type="submission" date="2016-03" db="EMBL/GenBank/DDBJ databases">
        <title>Genome sequence of Variovorax paradoxus KB5.</title>
        <authorList>
            <person name="Jeong H."/>
            <person name="Hong C.E."/>
            <person name="Jo S.H."/>
            <person name="Park J.M."/>
        </authorList>
    </citation>
    <scope>NUCLEOTIDE SEQUENCE [LARGE SCALE GENOMIC DNA]</scope>
    <source>
        <strain evidence="1 2">KB5</strain>
    </source>
</reference>